<evidence type="ECO:0000313" key="2">
    <source>
        <dbReference type="Proteomes" id="UP000594028"/>
    </source>
</evidence>
<sequence>MIYKYTKCESVIAKIMSDLDSGEARNRITDIREWIFEAIEKIGAPMLYIRKESGSDGTPILKIQDHQVPIPDDLVNLDGVAYSQNENGPWVPMSTSTGIFREPNRKHLNLCCTSNKNKTINVNKPEYFIKPGWIVTNINNGYIKLSYKAIATDDRGYPLIPDLASYQEAIYWYVVMKLSFSKFLKGHLGGKGVNNNGNVYNYIRQLWNFYCAQAYAEAMMPTADDMLNIKRDWNKLIPDWDGDETFFNNIGITQSVVNDYYYGY</sequence>
<evidence type="ECO:0000313" key="1">
    <source>
        <dbReference type="EMBL" id="QOR57630.1"/>
    </source>
</evidence>
<dbReference type="InterPro" id="IPR057118">
    <property type="entry name" value="R1-like"/>
</dbReference>
<evidence type="ECO:0008006" key="3">
    <source>
        <dbReference type="Google" id="ProtNLM"/>
    </source>
</evidence>
<dbReference type="EMBL" id="MT774408">
    <property type="protein sequence ID" value="QOR57630.1"/>
    <property type="molecule type" value="Genomic_DNA"/>
</dbReference>
<proteinExistence type="predicted"/>
<dbReference type="GeneID" id="65131783"/>
<reference evidence="1 2" key="1">
    <citation type="submission" date="2020-07" db="EMBL/GenBank/DDBJ databases">
        <title>Taxonomic proposal: Crassvirales, a new order of highly abundant and diverse bacterial viruses.</title>
        <authorList>
            <person name="Shkoporov A.N."/>
            <person name="Stockdale S.R."/>
            <person name="Guerin E."/>
            <person name="Ross R.P."/>
            <person name="Hill C."/>
        </authorList>
    </citation>
    <scope>NUCLEOTIDE SEQUENCE [LARGE SCALE GENOMIC DNA]</scope>
</reference>
<protein>
    <recommendedName>
        <fullName evidence="3">Tail tubular protein</fullName>
    </recommendedName>
</protein>
<accession>A0A7M1RX97</accession>
<dbReference type="RefSeq" id="YP_010113270.1">
    <property type="nucleotide sequence ID" value="NC_055901.1"/>
</dbReference>
<organism evidence="1 2">
    <name type="scientific">uncultured phage cr130_1</name>
    <dbReference type="NCBI Taxonomy" id="2772092"/>
    <lineage>
        <taxon>Viruses</taxon>
        <taxon>Duplodnaviria</taxon>
        <taxon>Heunggongvirae</taxon>
        <taxon>Uroviricota</taxon>
        <taxon>Caudoviricetes</taxon>
        <taxon>Crassvirales</taxon>
        <taxon>Suoliviridae</taxon>
        <taxon>Oafivirinae</taxon>
        <taxon>Chuhaivirus</taxon>
        <taxon>Chuhaivirus simiae</taxon>
    </lineage>
</organism>
<dbReference type="Proteomes" id="UP000594028">
    <property type="component" value="Segment"/>
</dbReference>
<dbReference type="KEGG" id="vg:65131783"/>
<dbReference type="Pfam" id="PF24228">
    <property type="entry name" value="CrAss_Ring_1"/>
    <property type="match status" value="1"/>
</dbReference>
<keyword evidence="2" id="KW-1185">Reference proteome</keyword>
<name>A0A7M1RX97_9CAUD</name>